<feature type="region of interest" description="Disordered" evidence="1">
    <location>
        <begin position="1"/>
        <end position="117"/>
    </location>
</feature>
<evidence type="ECO:0000313" key="2">
    <source>
        <dbReference type="EMBL" id="KAF2862497.1"/>
    </source>
</evidence>
<feature type="compositionally biased region" description="Pro residues" evidence="1">
    <location>
        <begin position="87"/>
        <end position="100"/>
    </location>
</feature>
<accession>A0A6A7C5H4</accession>
<dbReference type="OrthoDB" id="774557at2759"/>
<evidence type="ECO:0008006" key="4">
    <source>
        <dbReference type="Google" id="ProtNLM"/>
    </source>
</evidence>
<dbReference type="PANTHER" id="PTHR10378">
    <property type="entry name" value="LIM DOMAIN-BINDING PROTEIN"/>
    <property type="match status" value="1"/>
</dbReference>
<organism evidence="2 3">
    <name type="scientific">Piedraia hortae CBS 480.64</name>
    <dbReference type="NCBI Taxonomy" id="1314780"/>
    <lineage>
        <taxon>Eukaryota</taxon>
        <taxon>Fungi</taxon>
        <taxon>Dikarya</taxon>
        <taxon>Ascomycota</taxon>
        <taxon>Pezizomycotina</taxon>
        <taxon>Dothideomycetes</taxon>
        <taxon>Dothideomycetidae</taxon>
        <taxon>Capnodiales</taxon>
        <taxon>Piedraiaceae</taxon>
        <taxon>Piedraia</taxon>
    </lineage>
</organism>
<feature type="non-terminal residue" evidence="2">
    <location>
        <position position="315"/>
    </location>
</feature>
<keyword evidence="3" id="KW-1185">Reference proteome</keyword>
<dbReference type="Pfam" id="PF01803">
    <property type="entry name" value="LIM_bind"/>
    <property type="match status" value="1"/>
</dbReference>
<dbReference type="AlphaFoldDB" id="A0A6A7C5H4"/>
<evidence type="ECO:0000313" key="3">
    <source>
        <dbReference type="Proteomes" id="UP000799421"/>
    </source>
</evidence>
<protein>
    <recommendedName>
        <fullName evidence="4">LIM-domain-containing protein</fullName>
    </recommendedName>
</protein>
<feature type="compositionally biased region" description="Low complexity" evidence="1">
    <location>
        <begin position="8"/>
        <end position="44"/>
    </location>
</feature>
<name>A0A6A7C5H4_9PEZI</name>
<sequence>MQLAQRYAHSQSHQAHIQQQQQQQQGMQHANSQQSNASQAGHGANSQMRPPSRVANAHGASPGVSQAHHQGGPVKTVHTPQPSQTPQIPPPPSQPPPQMPMPAQRVTMPMQQQQQHQLQRLKQVQQAQIQAQAQQQQQRRFGSSILRINQFADHLGNFDQQRGLDLTAWHEFVDKHFHEKGRLMHSFDDSPTGGKGKRYEVMRANIARYFYMWFMSGTSGPRLHTEDPSESVMPGGRLKVHCSRATLSAYFPNGLRWEMSGSLMVLFAQASDEIECLELRQTNSEEVLSMAEIERVLADTSTDNSPKLSKGKLPK</sequence>
<dbReference type="InterPro" id="IPR029005">
    <property type="entry name" value="LIM-bd/SEUSS"/>
</dbReference>
<dbReference type="EMBL" id="MU005965">
    <property type="protein sequence ID" value="KAF2862497.1"/>
    <property type="molecule type" value="Genomic_DNA"/>
</dbReference>
<proteinExistence type="predicted"/>
<evidence type="ECO:0000256" key="1">
    <source>
        <dbReference type="SAM" id="MobiDB-lite"/>
    </source>
</evidence>
<gene>
    <name evidence="2" type="ORF">K470DRAFT_212533</name>
</gene>
<reference evidence="2" key="1">
    <citation type="journal article" date="2020" name="Stud. Mycol.">
        <title>101 Dothideomycetes genomes: a test case for predicting lifestyles and emergence of pathogens.</title>
        <authorList>
            <person name="Haridas S."/>
            <person name="Albert R."/>
            <person name="Binder M."/>
            <person name="Bloem J."/>
            <person name="Labutti K."/>
            <person name="Salamov A."/>
            <person name="Andreopoulos B."/>
            <person name="Baker S."/>
            <person name="Barry K."/>
            <person name="Bills G."/>
            <person name="Bluhm B."/>
            <person name="Cannon C."/>
            <person name="Castanera R."/>
            <person name="Culley D."/>
            <person name="Daum C."/>
            <person name="Ezra D."/>
            <person name="Gonzalez J."/>
            <person name="Henrissat B."/>
            <person name="Kuo A."/>
            <person name="Liang C."/>
            <person name="Lipzen A."/>
            <person name="Lutzoni F."/>
            <person name="Magnuson J."/>
            <person name="Mondo S."/>
            <person name="Nolan M."/>
            <person name="Ohm R."/>
            <person name="Pangilinan J."/>
            <person name="Park H.-J."/>
            <person name="Ramirez L."/>
            <person name="Alfaro M."/>
            <person name="Sun H."/>
            <person name="Tritt A."/>
            <person name="Yoshinaga Y."/>
            <person name="Zwiers L.-H."/>
            <person name="Turgeon B."/>
            <person name="Goodwin S."/>
            <person name="Spatafora J."/>
            <person name="Crous P."/>
            <person name="Grigoriev I."/>
        </authorList>
    </citation>
    <scope>NUCLEOTIDE SEQUENCE</scope>
    <source>
        <strain evidence="2">CBS 480.64</strain>
    </source>
</reference>
<dbReference type="Proteomes" id="UP000799421">
    <property type="component" value="Unassembled WGS sequence"/>
</dbReference>